<accession>A0ABU9E0Q2</accession>
<name>A0ABU9E0Q2_9FLAO</name>
<dbReference type="Proteomes" id="UP001491349">
    <property type="component" value="Unassembled WGS sequence"/>
</dbReference>
<evidence type="ECO:0000313" key="1">
    <source>
        <dbReference type="EMBL" id="MEK8180222.1"/>
    </source>
</evidence>
<reference evidence="1 2" key="1">
    <citation type="submission" date="2024-04" db="EMBL/GenBank/DDBJ databases">
        <title>draft genome sequnece of Flavobacterium buctense JCM 30750.</title>
        <authorList>
            <person name="Kim D.-U."/>
        </authorList>
    </citation>
    <scope>NUCLEOTIDE SEQUENCE [LARGE SCALE GENOMIC DNA]</scope>
    <source>
        <strain evidence="1 2">JCM 30750</strain>
    </source>
</reference>
<dbReference type="EMBL" id="JBBPCB010000004">
    <property type="protein sequence ID" value="MEK8180222.1"/>
    <property type="molecule type" value="Genomic_DNA"/>
</dbReference>
<proteinExistence type="predicted"/>
<gene>
    <name evidence="1" type="ORF">WMW71_07705</name>
</gene>
<comment type="caution">
    <text evidence="1">The sequence shown here is derived from an EMBL/GenBank/DDBJ whole genome shotgun (WGS) entry which is preliminary data.</text>
</comment>
<organism evidence="1 2">
    <name type="scientific">Flavobacterium buctense</name>
    <dbReference type="NCBI Taxonomy" id="1648146"/>
    <lineage>
        <taxon>Bacteria</taxon>
        <taxon>Pseudomonadati</taxon>
        <taxon>Bacteroidota</taxon>
        <taxon>Flavobacteriia</taxon>
        <taxon>Flavobacteriales</taxon>
        <taxon>Flavobacteriaceae</taxon>
        <taxon>Flavobacterium</taxon>
    </lineage>
</organism>
<keyword evidence="2" id="KW-1185">Reference proteome</keyword>
<sequence length="294" mass="34605">MKQFILKIALFFAVTLFMMLLLDLAYTKVYQTSSPRTKIQYLRTLKDQKIDYIFIGSSRVESGIVPSIIEKKTGKTALNLGFQAAKLHDIYTILQLVQHYKIKHERIFIQVDYSYNINQASTIFQPEIIPFMHENEIYDNHLKFDSIHYNQYRYIPFFRYGRNDLKLGFREIGLNLAKKKTNAVTYKGYAPLYGNAEKHHFPLPDKINESNEYIKHIQEFCEKNKIKITFYTAPFCQHTTNLDFIAQLKTKIPGLYDFSRTVKDENLFQNANHLNDKGAQYFTEIFADEVLTNK</sequence>
<protein>
    <recommendedName>
        <fullName evidence="3">DUF1574 domain-containing protein</fullName>
    </recommendedName>
</protein>
<evidence type="ECO:0008006" key="3">
    <source>
        <dbReference type="Google" id="ProtNLM"/>
    </source>
</evidence>
<dbReference type="RefSeq" id="WP_187660692.1">
    <property type="nucleotide sequence ID" value="NZ_JACTAB010000005.1"/>
</dbReference>
<evidence type="ECO:0000313" key="2">
    <source>
        <dbReference type="Proteomes" id="UP001491349"/>
    </source>
</evidence>